<name>A0A1J8QB79_9AGAM</name>
<comment type="caution">
    <text evidence="1">The sequence shown here is derived from an EMBL/GenBank/DDBJ whole genome shotgun (WGS) entry which is preliminary data.</text>
</comment>
<gene>
    <name evidence="1" type="ORF">AZE42_07063</name>
</gene>
<dbReference type="Proteomes" id="UP000183567">
    <property type="component" value="Unassembled WGS sequence"/>
</dbReference>
<sequence>MLYWIYGVGESQEEFSRHRGSHSYPIESSLHNLTSHERNVTFFWFALALDIPLLGIATHNALTKYAGVVFLDKLVPTAVLALISTYVEVNKSSTRLPCIQYYGYAISREWLVHRAEQHFSEELPNRNDKRYEYTATEEAYYFICEWADVLDYLDQKCCFTGHTVPPDGWAMESDGDEDDELEDQQRTTQERVTLTKITWNAPQWWLICEITD</sequence>
<reference evidence="1 2" key="1">
    <citation type="submission" date="2016-03" db="EMBL/GenBank/DDBJ databases">
        <title>Comparative genomics of the ectomycorrhizal sister species Rhizopogon vinicolor and Rhizopogon vesiculosus (Basidiomycota: Boletales) reveals a divergence of the mating type B locus.</title>
        <authorList>
            <person name="Mujic A.B."/>
            <person name="Kuo A."/>
            <person name="Tritt A."/>
            <person name="Lipzen A."/>
            <person name="Chen C."/>
            <person name="Johnson J."/>
            <person name="Sharma A."/>
            <person name="Barry K."/>
            <person name="Grigoriev I.V."/>
            <person name="Spatafora J.W."/>
        </authorList>
    </citation>
    <scope>NUCLEOTIDE SEQUENCE [LARGE SCALE GENOMIC DNA]</scope>
    <source>
        <strain evidence="1 2">AM-OR11-056</strain>
    </source>
</reference>
<accession>A0A1J8QB79</accession>
<evidence type="ECO:0000313" key="2">
    <source>
        <dbReference type="Proteomes" id="UP000183567"/>
    </source>
</evidence>
<keyword evidence="2" id="KW-1185">Reference proteome</keyword>
<proteinExistence type="predicted"/>
<dbReference type="AlphaFoldDB" id="A0A1J8QB79"/>
<organism evidence="1 2">
    <name type="scientific">Rhizopogon vesiculosus</name>
    <dbReference type="NCBI Taxonomy" id="180088"/>
    <lineage>
        <taxon>Eukaryota</taxon>
        <taxon>Fungi</taxon>
        <taxon>Dikarya</taxon>
        <taxon>Basidiomycota</taxon>
        <taxon>Agaricomycotina</taxon>
        <taxon>Agaricomycetes</taxon>
        <taxon>Agaricomycetidae</taxon>
        <taxon>Boletales</taxon>
        <taxon>Suillineae</taxon>
        <taxon>Rhizopogonaceae</taxon>
        <taxon>Rhizopogon</taxon>
    </lineage>
</organism>
<evidence type="ECO:0000313" key="1">
    <source>
        <dbReference type="EMBL" id="OJA18926.1"/>
    </source>
</evidence>
<protein>
    <submittedName>
        <fullName evidence="1">Uncharacterized protein</fullName>
    </submittedName>
</protein>
<dbReference type="OrthoDB" id="10536004at2759"/>
<dbReference type="EMBL" id="LVVM01001244">
    <property type="protein sequence ID" value="OJA18926.1"/>
    <property type="molecule type" value="Genomic_DNA"/>
</dbReference>